<dbReference type="EMBL" id="JBHSBN010000033">
    <property type="protein sequence ID" value="MFC4110089.1"/>
    <property type="molecule type" value="Genomic_DNA"/>
</dbReference>
<dbReference type="RefSeq" id="WP_377552225.1">
    <property type="nucleotide sequence ID" value="NZ_JBHSBN010000033.1"/>
</dbReference>
<protein>
    <submittedName>
        <fullName evidence="2">DUF4037 domain-containing protein</fullName>
    </submittedName>
</protein>
<dbReference type="InterPro" id="IPR025117">
    <property type="entry name" value="DUF4037"/>
</dbReference>
<proteinExistence type="predicted"/>
<dbReference type="Proteomes" id="UP001595868">
    <property type="component" value="Unassembled WGS sequence"/>
</dbReference>
<reference evidence="3" key="1">
    <citation type="journal article" date="2019" name="Int. J. Syst. Evol. Microbiol.">
        <title>The Global Catalogue of Microorganisms (GCM) 10K type strain sequencing project: providing services to taxonomists for standard genome sequencing and annotation.</title>
        <authorList>
            <consortium name="The Broad Institute Genomics Platform"/>
            <consortium name="The Broad Institute Genome Sequencing Center for Infectious Disease"/>
            <person name="Wu L."/>
            <person name="Ma J."/>
        </authorList>
    </citation>
    <scope>NUCLEOTIDE SEQUENCE [LARGE SCALE GENOMIC DNA]</scope>
    <source>
        <strain evidence="3">2902at01</strain>
    </source>
</reference>
<evidence type="ECO:0000313" key="3">
    <source>
        <dbReference type="Proteomes" id="UP001595868"/>
    </source>
</evidence>
<feature type="domain" description="DUF4037" evidence="1">
    <location>
        <begin position="139"/>
        <end position="237"/>
    </location>
</feature>
<keyword evidence="3" id="KW-1185">Reference proteome</keyword>
<name>A0ABV8KV83_9ACTN</name>
<evidence type="ECO:0000313" key="2">
    <source>
        <dbReference type="EMBL" id="MFC4110089.1"/>
    </source>
</evidence>
<evidence type="ECO:0000259" key="1">
    <source>
        <dbReference type="Pfam" id="PF13228"/>
    </source>
</evidence>
<organism evidence="2 3">
    <name type="scientific">Micromonospora zhanjiangensis</name>
    <dbReference type="NCBI Taxonomy" id="1522057"/>
    <lineage>
        <taxon>Bacteria</taxon>
        <taxon>Bacillati</taxon>
        <taxon>Actinomycetota</taxon>
        <taxon>Actinomycetes</taxon>
        <taxon>Micromonosporales</taxon>
        <taxon>Micromonosporaceae</taxon>
        <taxon>Micromonospora</taxon>
    </lineage>
</organism>
<sequence>MSFVPGLVLCRRFHDEVVGPAVRRSFPGLRYAAGRLDSGSELLGLDTPRSTDHDWGPRVQIFVGPGDLGLPARIETAVAAALPPSFLGYPTAYAGGPTTGLGVLSAHGDRHGVGVVELGEWLRAALGFDPRRGVRTADWLAIPTQRLAEVTGGAVFHDDLDELAGIRAALAWYPDDVWRHVLAAQWTRIGQEEHFVGRCAEVGDELGSRLVAGRIARDLARLHLLLGRRYPPYGKWLGSELARLPGSEPVTGALTALVTADSWPDRQVALCRALEAAAVRTNETGLAEPVEPTVRPFHHRPFLVLHADRFAAALRAAITDPALRQRPPVGAVDQFVDSTDVLAYTERFRAAARSLR</sequence>
<comment type="caution">
    <text evidence="2">The sequence shown here is derived from an EMBL/GenBank/DDBJ whole genome shotgun (WGS) entry which is preliminary data.</text>
</comment>
<accession>A0ABV8KV83</accession>
<gene>
    <name evidence="2" type="ORF">ACFOX0_29730</name>
</gene>
<dbReference type="Pfam" id="PF13228">
    <property type="entry name" value="DUF4037"/>
    <property type="match status" value="1"/>
</dbReference>